<dbReference type="Proteomes" id="UP000662637">
    <property type="component" value="Unassembled WGS sequence"/>
</dbReference>
<accession>A0A834QY85</accession>
<dbReference type="AlphaFoldDB" id="A0A834QY85"/>
<evidence type="ECO:0000313" key="2">
    <source>
        <dbReference type="Proteomes" id="UP000662637"/>
    </source>
</evidence>
<comment type="caution">
    <text evidence="1">The sequence shown here is derived from an EMBL/GenBank/DDBJ whole genome shotgun (WGS) entry which is preliminary data.</text>
</comment>
<gene>
    <name evidence="1" type="ORF">GHT09_003172</name>
</gene>
<proteinExistence type="predicted"/>
<organism evidence="1 2">
    <name type="scientific">Marmota monax</name>
    <name type="common">Woodchuck</name>
    <dbReference type="NCBI Taxonomy" id="9995"/>
    <lineage>
        <taxon>Eukaryota</taxon>
        <taxon>Metazoa</taxon>
        <taxon>Chordata</taxon>
        <taxon>Craniata</taxon>
        <taxon>Vertebrata</taxon>
        <taxon>Euteleostomi</taxon>
        <taxon>Mammalia</taxon>
        <taxon>Eutheria</taxon>
        <taxon>Euarchontoglires</taxon>
        <taxon>Glires</taxon>
        <taxon>Rodentia</taxon>
        <taxon>Sciuromorpha</taxon>
        <taxon>Sciuridae</taxon>
        <taxon>Xerinae</taxon>
        <taxon>Marmotini</taxon>
        <taxon>Marmota</taxon>
    </lineage>
</organism>
<evidence type="ECO:0000313" key="1">
    <source>
        <dbReference type="EMBL" id="KAF7485181.1"/>
    </source>
</evidence>
<name>A0A834QY85_MARMO</name>
<protein>
    <submittedName>
        <fullName evidence="1">Uncharacterized protein</fullName>
    </submittedName>
</protein>
<dbReference type="EMBL" id="WJEC01000157">
    <property type="protein sequence ID" value="KAF7485181.1"/>
    <property type="molecule type" value="Genomic_DNA"/>
</dbReference>
<reference evidence="1" key="1">
    <citation type="submission" date="2020-08" db="EMBL/GenBank/DDBJ databases">
        <authorList>
            <person name="Shumante A."/>
            <person name="Zimin A.V."/>
            <person name="Puiu D."/>
            <person name="Salzberg S.L."/>
        </authorList>
    </citation>
    <scope>NUCLEOTIDE SEQUENCE</scope>
    <source>
        <strain evidence="1">WC2-LM</strain>
        <tissue evidence="1">Liver</tissue>
    </source>
</reference>
<sequence>MEAWATDLEALVAWAMDMAVAAAASTDFAMAVAMEAMDLALALEAMGMDWAAHHTMEGVDSLTSTRCITENRSREKPSIVFAHIPCLILKKSTLFSPSSID</sequence>